<comment type="caution">
    <text evidence="2">The sequence shown here is derived from an EMBL/GenBank/DDBJ whole genome shotgun (WGS) entry which is preliminary data.</text>
</comment>
<keyword evidence="3" id="KW-1185">Reference proteome</keyword>
<proteinExistence type="predicted"/>
<sequence>MEHPEPPKLLTFDYRALRLLVGIIAVSIPVIVTLIAKLELPSISASYYTNARDAFVGLLFVVAAFLWAYNGHTNWQKYTSKLAAIAAIGVAVFPTSCDADIFEKVCDIYGESSTGTLHYVSASILFVVLAIFCFVFFRNDIKHQEGKKKRRSQIYLTCGVVMVIAMAVMLSTLFIDYQQSFGWTSVVFVAEAAALIAFGSAWIVAGKAIPWLVNDNEKLTLF</sequence>
<evidence type="ECO:0000313" key="3">
    <source>
        <dbReference type="Proteomes" id="UP001500359"/>
    </source>
</evidence>
<protein>
    <submittedName>
        <fullName evidence="2">DUF998 domain-containing protein</fullName>
    </submittedName>
</protein>
<feature type="transmembrane region" description="Helical" evidence="1">
    <location>
        <begin position="50"/>
        <end position="69"/>
    </location>
</feature>
<organism evidence="2 3">
    <name type="scientific">Aliiglaciecola litoralis</name>
    <dbReference type="NCBI Taxonomy" id="582857"/>
    <lineage>
        <taxon>Bacteria</taxon>
        <taxon>Pseudomonadati</taxon>
        <taxon>Pseudomonadota</taxon>
        <taxon>Gammaproteobacteria</taxon>
        <taxon>Alteromonadales</taxon>
        <taxon>Alteromonadaceae</taxon>
        <taxon>Aliiglaciecola</taxon>
    </lineage>
</organism>
<keyword evidence="1" id="KW-1133">Transmembrane helix</keyword>
<feature type="transmembrane region" description="Helical" evidence="1">
    <location>
        <begin position="153"/>
        <end position="175"/>
    </location>
</feature>
<reference evidence="3" key="1">
    <citation type="journal article" date="2019" name="Int. J. Syst. Evol. Microbiol.">
        <title>The Global Catalogue of Microorganisms (GCM) 10K type strain sequencing project: providing services to taxonomists for standard genome sequencing and annotation.</title>
        <authorList>
            <consortium name="The Broad Institute Genomics Platform"/>
            <consortium name="The Broad Institute Genome Sequencing Center for Infectious Disease"/>
            <person name="Wu L."/>
            <person name="Ma J."/>
        </authorList>
    </citation>
    <scope>NUCLEOTIDE SEQUENCE [LARGE SCALE GENOMIC DNA]</scope>
    <source>
        <strain evidence="3">JCM 15896</strain>
    </source>
</reference>
<dbReference type="Pfam" id="PF06197">
    <property type="entry name" value="DUF998"/>
    <property type="match status" value="1"/>
</dbReference>
<feature type="transmembrane region" description="Helical" evidence="1">
    <location>
        <begin position="16"/>
        <end position="38"/>
    </location>
</feature>
<name>A0ABP3WQC4_9ALTE</name>
<evidence type="ECO:0000313" key="2">
    <source>
        <dbReference type="EMBL" id="GAA0853086.1"/>
    </source>
</evidence>
<dbReference type="InterPro" id="IPR009339">
    <property type="entry name" value="DUF998"/>
</dbReference>
<dbReference type="Proteomes" id="UP001500359">
    <property type="component" value="Unassembled WGS sequence"/>
</dbReference>
<accession>A0ABP3WQC4</accession>
<feature type="transmembrane region" description="Helical" evidence="1">
    <location>
        <begin position="181"/>
        <end position="205"/>
    </location>
</feature>
<feature type="transmembrane region" description="Helical" evidence="1">
    <location>
        <begin position="117"/>
        <end position="137"/>
    </location>
</feature>
<dbReference type="RefSeq" id="WP_343856182.1">
    <property type="nucleotide sequence ID" value="NZ_BAAAFD010000001.1"/>
</dbReference>
<gene>
    <name evidence="2" type="ORF">GCM10009114_04970</name>
</gene>
<keyword evidence="1" id="KW-0472">Membrane</keyword>
<dbReference type="EMBL" id="BAAAFD010000001">
    <property type="protein sequence ID" value="GAA0853086.1"/>
    <property type="molecule type" value="Genomic_DNA"/>
</dbReference>
<evidence type="ECO:0000256" key="1">
    <source>
        <dbReference type="SAM" id="Phobius"/>
    </source>
</evidence>
<keyword evidence="1" id="KW-0812">Transmembrane</keyword>